<gene>
    <name evidence="3" type="ORF">US28_C0007G0070</name>
</gene>
<feature type="transmembrane region" description="Helical" evidence="1">
    <location>
        <begin position="88"/>
        <end position="111"/>
    </location>
</feature>
<keyword evidence="1" id="KW-0472">Membrane</keyword>
<keyword evidence="1" id="KW-1133">Transmembrane helix</keyword>
<organism evidence="3 4">
    <name type="scientific">Candidatus Daviesbacteria bacterium GW2011_GWA1_36_8</name>
    <dbReference type="NCBI Taxonomy" id="1618417"/>
    <lineage>
        <taxon>Bacteria</taxon>
        <taxon>Candidatus Daviesiibacteriota</taxon>
    </lineage>
</organism>
<keyword evidence="1" id="KW-0812">Transmembrane</keyword>
<dbReference type="Pfam" id="PF18895">
    <property type="entry name" value="T4SS_pilin"/>
    <property type="match status" value="1"/>
</dbReference>
<dbReference type="InterPro" id="IPR043993">
    <property type="entry name" value="T4SS_pilin"/>
</dbReference>
<dbReference type="EMBL" id="LBSJ01000007">
    <property type="protein sequence ID" value="KKQ15979.1"/>
    <property type="molecule type" value="Genomic_DNA"/>
</dbReference>
<sequence length="131" mass="13609">MKKFTSLIITSAGFLASALPALALTVAPPEGFGIRGSTAPTTILSSALNIAFIVAAVVVLFFMVLGAFRWITSGGDKDAIANARKTIVNALIGLAILALSVVIVVVVGRILNIDITKNFSIKNLQGEDTPL</sequence>
<evidence type="ECO:0000313" key="3">
    <source>
        <dbReference type="EMBL" id="KKQ15979.1"/>
    </source>
</evidence>
<evidence type="ECO:0000256" key="1">
    <source>
        <dbReference type="SAM" id="Phobius"/>
    </source>
</evidence>
<evidence type="ECO:0000256" key="2">
    <source>
        <dbReference type="SAM" id="SignalP"/>
    </source>
</evidence>
<evidence type="ECO:0000313" key="4">
    <source>
        <dbReference type="Proteomes" id="UP000034448"/>
    </source>
</evidence>
<comment type="caution">
    <text evidence="3">The sequence shown here is derived from an EMBL/GenBank/DDBJ whole genome shotgun (WGS) entry which is preliminary data.</text>
</comment>
<feature type="signal peptide" evidence="2">
    <location>
        <begin position="1"/>
        <end position="23"/>
    </location>
</feature>
<dbReference type="Proteomes" id="UP000034448">
    <property type="component" value="Unassembled WGS sequence"/>
</dbReference>
<feature type="transmembrane region" description="Helical" evidence="1">
    <location>
        <begin position="47"/>
        <end position="68"/>
    </location>
</feature>
<keyword evidence="2" id="KW-0732">Signal</keyword>
<feature type="chain" id="PRO_5002532678" evidence="2">
    <location>
        <begin position="24"/>
        <end position="131"/>
    </location>
</feature>
<proteinExistence type="predicted"/>
<dbReference type="AlphaFoldDB" id="A0A0G0HVA3"/>
<reference evidence="3 4" key="1">
    <citation type="journal article" date="2015" name="Nature">
        <title>rRNA introns, odd ribosomes, and small enigmatic genomes across a large radiation of phyla.</title>
        <authorList>
            <person name="Brown C.T."/>
            <person name="Hug L.A."/>
            <person name="Thomas B.C."/>
            <person name="Sharon I."/>
            <person name="Castelle C.J."/>
            <person name="Singh A."/>
            <person name="Wilkins M.J."/>
            <person name="Williams K.H."/>
            <person name="Banfield J.F."/>
        </authorList>
    </citation>
    <scope>NUCLEOTIDE SEQUENCE [LARGE SCALE GENOMIC DNA]</scope>
</reference>
<accession>A0A0G0HVA3</accession>
<name>A0A0G0HVA3_9BACT</name>
<protein>
    <submittedName>
        <fullName evidence="3">Uncharacterized protein</fullName>
    </submittedName>
</protein>